<dbReference type="PROSITE" id="PS50090">
    <property type="entry name" value="MYB_LIKE"/>
    <property type="match status" value="1"/>
</dbReference>
<evidence type="ECO:0000313" key="7">
    <source>
        <dbReference type="Proteomes" id="UP001162031"/>
    </source>
</evidence>
<feature type="region of interest" description="Disordered" evidence="4">
    <location>
        <begin position="106"/>
        <end position="144"/>
    </location>
</feature>
<dbReference type="PANTHER" id="PTHR43952">
    <property type="entry name" value="MYB FAMILY TRANSCRIPTION FACTOR-RELATED"/>
    <property type="match status" value="1"/>
</dbReference>
<keyword evidence="7" id="KW-1185">Reference proteome</keyword>
<proteinExistence type="predicted"/>
<gene>
    <name evidence="6" type="ORF">HBR001_LOCUS2200</name>
</gene>
<evidence type="ECO:0000259" key="5">
    <source>
        <dbReference type="PROSITE" id="PS50090"/>
    </source>
</evidence>
<dbReference type="Proteomes" id="UP001162031">
    <property type="component" value="Unassembled WGS sequence"/>
</dbReference>
<feature type="compositionally biased region" description="Pro residues" evidence="4">
    <location>
        <begin position="287"/>
        <end position="298"/>
    </location>
</feature>
<protein>
    <recommendedName>
        <fullName evidence="5">Myb-like domain-containing protein</fullName>
    </recommendedName>
</protein>
<dbReference type="SMART" id="SM00717">
    <property type="entry name" value="SANT"/>
    <property type="match status" value="2"/>
</dbReference>
<dbReference type="EMBL" id="CANTFL010000235">
    <property type="protein sequence ID" value="CAI5719472.1"/>
    <property type="molecule type" value="Genomic_DNA"/>
</dbReference>
<keyword evidence="1" id="KW-0805">Transcription regulation</keyword>
<dbReference type="GO" id="GO:0003700">
    <property type="term" value="F:DNA-binding transcription factor activity"/>
    <property type="evidence" value="ECO:0007669"/>
    <property type="project" value="InterPro"/>
</dbReference>
<evidence type="ECO:0000313" key="6">
    <source>
        <dbReference type="EMBL" id="CAI5719472.1"/>
    </source>
</evidence>
<evidence type="ECO:0000256" key="3">
    <source>
        <dbReference type="ARBA" id="ARBA00023242"/>
    </source>
</evidence>
<feature type="compositionally biased region" description="Basic and acidic residues" evidence="4">
    <location>
        <begin position="452"/>
        <end position="466"/>
    </location>
</feature>
<feature type="compositionally biased region" description="Polar residues" evidence="4">
    <location>
        <begin position="253"/>
        <end position="269"/>
    </location>
</feature>
<evidence type="ECO:0000256" key="2">
    <source>
        <dbReference type="ARBA" id="ARBA00023163"/>
    </source>
</evidence>
<dbReference type="Pfam" id="PF00249">
    <property type="entry name" value="Myb_DNA-binding"/>
    <property type="match status" value="1"/>
</dbReference>
<keyword evidence="2" id="KW-0804">Transcription</keyword>
<evidence type="ECO:0000256" key="4">
    <source>
        <dbReference type="SAM" id="MobiDB-lite"/>
    </source>
</evidence>
<dbReference type="SUPFAM" id="SSF46689">
    <property type="entry name" value="Homeodomain-like"/>
    <property type="match status" value="1"/>
</dbReference>
<feature type="region of interest" description="Disordered" evidence="4">
    <location>
        <begin position="440"/>
        <end position="475"/>
    </location>
</feature>
<accession>A0AAV0TFB4</accession>
<feature type="compositionally biased region" description="Basic and acidic residues" evidence="4">
    <location>
        <begin position="111"/>
        <end position="137"/>
    </location>
</feature>
<keyword evidence="3" id="KW-0539">Nucleus</keyword>
<comment type="caution">
    <text evidence="6">The sequence shown here is derived from an EMBL/GenBank/DDBJ whole genome shotgun (WGS) entry which is preliminary data.</text>
</comment>
<dbReference type="InterPro" id="IPR044636">
    <property type="entry name" value="RADIALIS-like"/>
</dbReference>
<feature type="domain" description="Myb-like" evidence="5">
    <location>
        <begin position="33"/>
        <end position="84"/>
    </location>
</feature>
<organism evidence="6 7">
    <name type="scientific">Hyaloperonospora brassicae</name>
    <name type="common">Brassica downy mildew</name>
    <name type="synonym">Peronospora brassicae</name>
    <dbReference type="NCBI Taxonomy" id="162125"/>
    <lineage>
        <taxon>Eukaryota</taxon>
        <taxon>Sar</taxon>
        <taxon>Stramenopiles</taxon>
        <taxon>Oomycota</taxon>
        <taxon>Peronosporomycetes</taxon>
        <taxon>Peronosporales</taxon>
        <taxon>Peronosporaceae</taxon>
        <taxon>Hyaloperonospora</taxon>
    </lineage>
</organism>
<evidence type="ECO:0000256" key="1">
    <source>
        <dbReference type="ARBA" id="ARBA00023015"/>
    </source>
</evidence>
<dbReference type="InterPro" id="IPR001005">
    <property type="entry name" value="SANT/Myb"/>
</dbReference>
<dbReference type="CDD" id="cd00167">
    <property type="entry name" value="SANT"/>
    <property type="match status" value="1"/>
</dbReference>
<dbReference type="InterPro" id="IPR009057">
    <property type="entry name" value="Homeodomain-like_sf"/>
</dbReference>
<dbReference type="AlphaFoldDB" id="A0AAV0TFB4"/>
<dbReference type="Gene3D" id="1.10.10.60">
    <property type="entry name" value="Homeodomain-like"/>
    <property type="match status" value="2"/>
</dbReference>
<dbReference type="PANTHER" id="PTHR43952:SF75">
    <property type="entry name" value="PROTEIN RADIALIS-LIKE 6"/>
    <property type="match status" value="1"/>
</dbReference>
<feature type="region of interest" description="Disordered" evidence="4">
    <location>
        <begin position="247"/>
        <end position="314"/>
    </location>
</feature>
<name>A0AAV0TFB4_HYABA</name>
<sequence length="475" mass="51562">MIPAQKPPRGAAMGVQRPWETEVGTCAGVRYDRSDTWRQEEHGRFMQALELYGSRQDGDEWTHITDFVGSRTLAEVRQHGRQYLQQLVRQLPPSPSMVAPLTRQSLLTPGSRHDASRLTSEARRSGDLHKLRGESRKRGIVQPDAPIAAGGSALSAAALECAQALTGQTLGQTRSQPLQLSEQQIAALRRNGPKSSTTWSFKEEKAFEVALAGWAGSESYPWTEIAAGVPDKTVKDVHPRFDEMVDEVDSTEASETPVTDSSAVSNVSSGHVAVHQQGRSSLSQRAVPPPPIEVPPRNPGKGTGSRTRRGSTCSIGMLSPTFIDMLANGAESEEKVLLPALPFSTLPSPLFSPTLLPLGSPGFFSPGNKKSAMRSQHDKKLSIADSSDDVDMSAVDVETTVAVTTHDDPRQFSTPRIWNDFLADVFKFDDSLGLTPLHGRRRTPRVKTPTGFDKRLTGAADEHDIEMTDASTPGT</sequence>
<reference evidence="6" key="1">
    <citation type="submission" date="2022-12" db="EMBL/GenBank/DDBJ databases">
        <authorList>
            <person name="Webb A."/>
        </authorList>
    </citation>
    <scope>NUCLEOTIDE SEQUENCE</scope>
    <source>
        <strain evidence="6">Hp1</strain>
    </source>
</reference>